<comment type="caution">
    <text evidence="2">The sequence shown here is derived from an EMBL/GenBank/DDBJ whole genome shotgun (WGS) entry which is preliminary data.</text>
</comment>
<name>A0ABW4SW26_9ACTN</name>
<reference evidence="3" key="1">
    <citation type="journal article" date="2019" name="Int. J. Syst. Evol. Microbiol.">
        <title>The Global Catalogue of Microorganisms (GCM) 10K type strain sequencing project: providing services to taxonomists for standard genome sequencing and annotation.</title>
        <authorList>
            <consortium name="The Broad Institute Genomics Platform"/>
            <consortium name="The Broad Institute Genome Sequencing Center for Infectious Disease"/>
            <person name="Wu L."/>
            <person name="Ma J."/>
        </authorList>
    </citation>
    <scope>NUCLEOTIDE SEQUENCE [LARGE SCALE GENOMIC DNA]</scope>
    <source>
        <strain evidence="3">ICMP 6774ER</strain>
    </source>
</reference>
<keyword evidence="1" id="KW-0812">Transmembrane</keyword>
<gene>
    <name evidence="2" type="ORF">ACFSKW_13860</name>
</gene>
<protein>
    <submittedName>
        <fullName evidence="2">Uncharacterized protein</fullName>
    </submittedName>
</protein>
<evidence type="ECO:0000256" key="1">
    <source>
        <dbReference type="SAM" id="Phobius"/>
    </source>
</evidence>
<organism evidence="2 3">
    <name type="scientific">Nonomuraea mangrovi</name>
    <dbReference type="NCBI Taxonomy" id="2316207"/>
    <lineage>
        <taxon>Bacteria</taxon>
        <taxon>Bacillati</taxon>
        <taxon>Actinomycetota</taxon>
        <taxon>Actinomycetes</taxon>
        <taxon>Streptosporangiales</taxon>
        <taxon>Streptosporangiaceae</taxon>
        <taxon>Nonomuraea</taxon>
    </lineage>
</organism>
<proteinExistence type="predicted"/>
<dbReference type="Proteomes" id="UP001597368">
    <property type="component" value="Unassembled WGS sequence"/>
</dbReference>
<dbReference type="EMBL" id="JBHUFV010000021">
    <property type="protein sequence ID" value="MFD1932564.1"/>
    <property type="molecule type" value="Genomic_DNA"/>
</dbReference>
<feature type="transmembrane region" description="Helical" evidence="1">
    <location>
        <begin position="6"/>
        <end position="28"/>
    </location>
</feature>
<sequence length="96" mass="9968">MDSALEIFGFLIGTSLGLFLLISLVVLLPARTAEKDDAPGVVWLGGPQHSEHGVSTSALVLADHRAPWAPAPEVDWLRAAQTAEPGGRLGGASAGW</sequence>
<dbReference type="RefSeq" id="WP_379572626.1">
    <property type="nucleotide sequence ID" value="NZ_JBHUFV010000021.1"/>
</dbReference>
<keyword evidence="1" id="KW-1133">Transmembrane helix</keyword>
<evidence type="ECO:0000313" key="2">
    <source>
        <dbReference type="EMBL" id="MFD1932564.1"/>
    </source>
</evidence>
<evidence type="ECO:0000313" key="3">
    <source>
        <dbReference type="Proteomes" id="UP001597368"/>
    </source>
</evidence>
<accession>A0ABW4SW26</accession>
<keyword evidence="3" id="KW-1185">Reference proteome</keyword>
<keyword evidence="1" id="KW-0472">Membrane</keyword>